<comment type="caution">
    <text evidence="3">The sequence shown here is derived from an EMBL/GenBank/DDBJ whole genome shotgun (WGS) entry which is preliminary data.</text>
</comment>
<dbReference type="SUPFAM" id="SSF50156">
    <property type="entry name" value="PDZ domain-like"/>
    <property type="match status" value="1"/>
</dbReference>
<proteinExistence type="predicted"/>
<gene>
    <name evidence="3" type="ORF">Rcae01_05484</name>
</gene>
<feature type="domain" description="PDZ" evidence="2">
    <location>
        <begin position="128"/>
        <end position="205"/>
    </location>
</feature>
<dbReference type="InterPro" id="IPR041489">
    <property type="entry name" value="PDZ_6"/>
</dbReference>
<dbReference type="Pfam" id="PF17820">
    <property type="entry name" value="PDZ_6"/>
    <property type="match status" value="1"/>
</dbReference>
<dbReference type="Gene3D" id="2.30.42.10">
    <property type="match status" value="1"/>
</dbReference>
<dbReference type="SMART" id="SM00228">
    <property type="entry name" value="PDZ"/>
    <property type="match status" value="1"/>
</dbReference>
<reference evidence="3 4" key="1">
    <citation type="submission" date="2024-02" db="EMBL/GenBank/DDBJ databases">
        <title>Rhodopirellula caenicola NBRC 110016.</title>
        <authorList>
            <person name="Ichikawa N."/>
            <person name="Katano-Makiyama Y."/>
            <person name="Hidaka K."/>
        </authorList>
    </citation>
    <scope>NUCLEOTIDE SEQUENCE [LARGE SCALE GENOMIC DNA]</scope>
    <source>
        <strain evidence="3 4">NBRC 110016</strain>
    </source>
</reference>
<dbReference type="Proteomes" id="UP001416858">
    <property type="component" value="Unassembled WGS sequence"/>
</dbReference>
<evidence type="ECO:0000259" key="2">
    <source>
        <dbReference type="PROSITE" id="PS50106"/>
    </source>
</evidence>
<sequence>MPMGVSPLPPASLARKGEFAGMFQFKRIAKRLVIAIVVAGVLPTASPQPVWGDDPASRAAVRPVEPIKAEVPVKAEAPVKRADSAKPAEPVKRPTQMEGTLPPPRATRGKPAQPSLPSVKPAAAPSRQSNAPQAERPRLGLNVNAEQAVINTVYPDSGAAAAGVRPGGRIVAIDGQPVRNVEDLKRVLRDRTSLDTVILQVDYRASAASRVGQPRTPSIKTFRVPLGKPKVIYLELPAPAKEK</sequence>
<evidence type="ECO:0000313" key="4">
    <source>
        <dbReference type="Proteomes" id="UP001416858"/>
    </source>
</evidence>
<feature type="compositionally biased region" description="Basic and acidic residues" evidence="1">
    <location>
        <begin position="75"/>
        <end position="92"/>
    </location>
</feature>
<organism evidence="3 4">
    <name type="scientific">Novipirellula caenicola</name>
    <dbReference type="NCBI Taxonomy" id="1536901"/>
    <lineage>
        <taxon>Bacteria</taxon>
        <taxon>Pseudomonadati</taxon>
        <taxon>Planctomycetota</taxon>
        <taxon>Planctomycetia</taxon>
        <taxon>Pirellulales</taxon>
        <taxon>Pirellulaceae</taxon>
        <taxon>Novipirellula</taxon>
    </lineage>
</organism>
<dbReference type="InterPro" id="IPR036034">
    <property type="entry name" value="PDZ_sf"/>
</dbReference>
<keyword evidence="4" id="KW-1185">Reference proteome</keyword>
<feature type="region of interest" description="Disordered" evidence="1">
    <location>
        <begin position="75"/>
        <end position="139"/>
    </location>
</feature>
<dbReference type="EMBL" id="BAABRO010000018">
    <property type="protein sequence ID" value="GAA5509979.1"/>
    <property type="molecule type" value="Genomic_DNA"/>
</dbReference>
<dbReference type="InterPro" id="IPR001478">
    <property type="entry name" value="PDZ"/>
</dbReference>
<evidence type="ECO:0000313" key="3">
    <source>
        <dbReference type="EMBL" id="GAA5509979.1"/>
    </source>
</evidence>
<accession>A0ABP9VXV9</accession>
<protein>
    <recommendedName>
        <fullName evidence="2">PDZ domain-containing protein</fullName>
    </recommendedName>
</protein>
<dbReference type="PROSITE" id="PS50106">
    <property type="entry name" value="PDZ"/>
    <property type="match status" value="1"/>
</dbReference>
<evidence type="ECO:0000256" key="1">
    <source>
        <dbReference type="SAM" id="MobiDB-lite"/>
    </source>
</evidence>
<name>A0ABP9VXV9_9BACT</name>